<feature type="non-terminal residue" evidence="1">
    <location>
        <position position="1"/>
    </location>
</feature>
<organism evidence="1 2">
    <name type="scientific">Mucuna pruriens</name>
    <name type="common">Velvet bean</name>
    <name type="synonym">Dolichos pruriens</name>
    <dbReference type="NCBI Taxonomy" id="157652"/>
    <lineage>
        <taxon>Eukaryota</taxon>
        <taxon>Viridiplantae</taxon>
        <taxon>Streptophyta</taxon>
        <taxon>Embryophyta</taxon>
        <taxon>Tracheophyta</taxon>
        <taxon>Spermatophyta</taxon>
        <taxon>Magnoliopsida</taxon>
        <taxon>eudicotyledons</taxon>
        <taxon>Gunneridae</taxon>
        <taxon>Pentapetalae</taxon>
        <taxon>rosids</taxon>
        <taxon>fabids</taxon>
        <taxon>Fabales</taxon>
        <taxon>Fabaceae</taxon>
        <taxon>Papilionoideae</taxon>
        <taxon>50 kb inversion clade</taxon>
        <taxon>NPAAA clade</taxon>
        <taxon>indigoferoid/millettioid clade</taxon>
        <taxon>Phaseoleae</taxon>
        <taxon>Mucuna</taxon>
    </lineage>
</organism>
<evidence type="ECO:0000313" key="1">
    <source>
        <dbReference type="EMBL" id="RDX81629.1"/>
    </source>
</evidence>
<sequence length="151" mass="17574">MQMRQVGRPVSTYYADLRAIWQELDYRKPITLAQPDVKQAHQKEIDEECVYIFLAGLDHLYDHVRKPFLNPENAFAVVRSEEQRRNTMLHSQVTPRVAMATKTALTQNRSFPSKNQGGSESGCSHCGNPKHTIDNCFKLHRYPDWWDNLNE</sequence>
<protein>
    <recommendedName>
        <fullName evidence="3">Retrotransposon gag domain-containing protein</fullName>
    </recommendedName>
</protein>
<comment type="caution">
    <text evidence="1">The sequence shown here is derived from an EMBL/GenBank/DDBJ whole genome shotgun (WGS) entry which is preliminary data.</text>
</comment>
<evidence type="ECO:0000313" key="2">
    <source>
        <dbReference type="Proteomes" id="UP000257109"/>
    </source>
</evidence>
<dbReference type="PANTHER" id="PTHR34222">
    <property type="entry name" value="GAG_PRE-INTEGRS DOMAIN-CONTAINING PROTEIN"/>
    <property type="match status" value="1"/>
</dbReference>
<dbReference type="EMBL" id="QJKJ01007870">
    <property type="protein sequence ID" value="RDX81629.1"/>
    <property type="molecule type" value="Genomic_DNA"/>
</dbReference>
<dbReference type="PANTHER" id="PTHR34222:SF43">
    <property type="entry name" value="RETROTRANSPOSON GAG DOMAIN-CONTAINING PROTEIN"/>
    <property type="match status" value="1"/>
</dbReference>
<keyword evidence="2" id="KW-1185">Reference proteome</keyword>
<dbReference type="Proteomes" id="UP000257109">
    <property type="component" value="Unassembled WGS sequence"/>
</dbReference>
<evidence type="ECO:0008006" key="3">
    <source>
        <dbReference type="Google" id="ProtNLM"/>
    </source>
</evidence>
<proteinExistence type="predicted"/>
<dbReference type="AlphaFoldDB" id="A0A371FTE3"/>
<gene>
    <name evidence="1" type="ORF">CR513_37662</name>
</gene>
<name>A0A371FTE3_MUCPR</name>
<reference evidence="1" key="1">
    <citation type="submission" date="2018-05" db="EMBL/GenBank/DDBJ databases">
        <title>Draft genome of Mucuna pruriens seed.</title>
        <authorList>
            <person name="Nnadi N.E."/>
            <person name="Vos R."/>
            <person name="Hasami M.H."/>
            <person name="Devisetty U.K."/>
            <person name="Aguiy J.C."/>
        </authorList>
    </citation>
    <scope>NUCLEOTIDE SEQUENCE [LARGE SCALE GENOMIC DNA]</scope>
    <source>
        <strain evidence="1">JCA_2017</strain>
    </source>
</reference>
<accession>A0A371FTE3</accession>
<dbReference type="OrthoDB" id="1746033at2759"/>